<feature type="region of interest" description="Disordered" evidence="1">
    <location>
        <begin position="199"/>
        <end position="312"/>
    </location>
</feature>
<feature type="region of interest" description="Disordered" evidence="1">
    <location>
        <begin position="760"/>
        <end position="804"/>
    </location>
</feature>
<name>E1Z9S3_CHLVA</name>
<dbReference type="RefSeq" id="XP_005849923.1">
    <property type="nucleotide sequence ID" value="XM_005849861.1"/>
</dbReference>
<feature type="compositionally biased region" description="Low complexity" evidence="1">
    <location>
        <begin position="292"/>
        <end position="301"/>
    </location>
</feature>
<accession>E1Z9S3</accession>
<feature type="region of interest" description="Disordered" evidence="1">
    <location>
        <begin position="419"/>
        <end position="476"/>
    </location>
</feature>
<feature type="compositionally biased region" description="Basic and acidic residues" evidence="1">
    <location>
        <begin position="51"/>
        <end position="63"/>
    </location>
</feature>
<dbReference type="OrthoDB" id="515949at2759"/>
<feature type="compositionally biased region" description="Low complexity" evidence="1">
    <location>
        <begin position="199"/>
        <end position="210"/>
    </location>
</feature>
<feature type="compositionally biased region" description="Acidic residues" evidence="1">
    <location>
        <begin position="365"/>
        <end position="379"/>
    </location>
</feature>
<reference evidence="2 3" key="1">
    <citation type="journal article" date="2010" name="Plant Cell">
        <title>The Chlorella variabilis NC64A genome reveals adaptation to photosymbiosis, coevolution with viruses, and cryptic sex.</title>
        <authorList>
            <person name="Blanc G."/>
            <person name="Duncan G."/>
            <person name="Agarkova I."/>
            <person name="Borodovsky M."/>
            <person name="Gurnon J."/>
            <person name="Kuo A."/>
            <person name="Lindquist E."/>
            <person name="Lucas S."/>
            <person name="Pangilinan J."/>
            <person name="Polle J."/>
            <person name="Salamov A."/>
            <person name="Terry A."/>
            <person name="Yamada T."/>
            <person name="Dunigan D.D."/>
            <person name="Grigoriev I.V."/>
            <person name="Claverie J.M."/>
            <person name="Van Etten J.L."/>
        </authorList>
    </citation>
    <scope>NUCLEOTIDE SEQUENCE [LARGE SCALE GENOMIC DNA]</scope>
    <source>
        <strain evidence="2 3">NC64A</strain>
    </source>
</reference>
<dbReference type="KEGG" id="cvr:CHLNCDRAFT_51134"/>
<gene>
    <name evidence="2" type="ORF">CHLNCDRAFT_51134</name>
</gene>
<feature type="compositionally biased region" description="Basic and acidic residues" evidence="1">
    <location>
        <begin position="351"/>
        <end position="364"/>
    </location>
</feature>
<organism evidence="3">
    <name type="scientific">Chlorella variabilis</name>
    <name type="common">Green alga</name>
    <dbReference type="NCBI Taxonomy" id="554065"/>
    <lineage>
        <taxon>Eukaryota</taxon>
        <taxon>Viridiplantae</taxon>
        <taxon>Chlorophyta</taxon>
        <taxon>core chlorophytes</taxon>
        <taxon>Trebouxiophyceae</taxon>
        <taxon>Chlorellales</taxon>
        <taxon>Chlorellaceae</taxon>
        <taxon>Chlorella clade</taxon>
        <taxon>Chlorella</taxon>
    </lineage>
</organism>
<dbReference type="Proteomes" id="UP000008141">
    <property type="component" value="Unassembled WGS sequence"/>
</dbReference>
<feature type="region of interest" description="Disordered" evidence="1">
    <location>
        <begin position="334"/>
        <end position="387"/>
    </location>
</feature>
<dbReference type="InParanoid" id="E1Z9S3"/>
<feature type="compositionally biased region" description="Low complexity" evidence="1">
    <location>
        <begin position="269"/>
        <end position="281"/>
    </location>
</feature>
<evidence type="ECO:0000313" key="2">
    <source>
        <dbReference type="EMBL" id="EFN57821.1"/>
    </source>
</evidence>
<sequence length="823" mass="82144">MWERERGSSWYPGRPNPIAQASCSLPLQATIGPPMAALTSLVALASGDSDSGAKREEGQERAGRQGAAGDASGRAKRGAAHLDAGAAAAVAAAANGPSPRSGEAGSSTTGDVEALLHVLAQLQEGERLTVVPLPTALATASDPEPGGKRPRRAAARGALAVLQAEHHQAQAGRQASFPELEGRTFRITVSGATTAARAAGAASWRQPAAQPTAPFPEQQQANGGTWGMLPHVCAKGTGGFNSLPPPQCQQAEQQHAEGRVASRMPGEPAAAAGAAVTDQAAPHQDAPGLQGADLAQSSADASLEHQQQQVEAGLPSKDVVHSYAAAAAARLAAAQVAQPRRRVRGQPQRGVRGESGDSEEHPPDEGEEDATEEEEEEDIQPGSPTASEAALLGELMQPHAAGEAAAQPGIAAAEAAATAAQQPDQCRAGGRLGKRKGGMPPLCPSCGQPPLSEEDKRAASKRGRRKKNDGSDPRNRKAELSREFLVAHLVESRLSLRDICFYHGHCATTVSRVARQAPAGGEAWRLVALLCCAMAPSPLSLTHLLTPPTSYPFFLPCRNLGMGLPSARTERTQSASLPPPGAGGGGLAGVGAAGVAADDAGAAGGGGAGPGPAAVVGELPVVAVLGAAAKVDADAVKQEALQALEAAAPRALEAPTVMVEQQQQHLLQQHHHQRQQLAAALAPAAGSAAEGVKGAIAAAVGAALQAAALSRAIAAGTGAGLAPAAVQAATPPPISQQPSAAAAAASAAVAEPMKSSLTAPQPAAAVADRAGSTGEAGADQACAAPAADATVASEQTTAIVPAPPIPELAAGVKAEGSGATTAS</sequence>
<evidence type="ECO:0000256" key="1">
    <source>
        <dbReference type="SAM" id="MobiDB-lite"/>
    </source>
</evidence>
<keyword evidence="3" id="KW-1185">Reference proteome</keyword>
<proteinExistence type="predicted"/>
<dbReference type="GeneID" id="17356978"/>
<feature type="region of interest" description="Disordered" evidence="1">
    <location>
        <begin position="46"/>
        <end position="80"/>
    </location>
</feature>
<evidence type="ECO:0000313" key="3">
    <source>
        <dbReference type="Proteomes" id="UP000008141"/>
    </source>
</evidence>
<dbReference type="AlphaFoldDB" id="E1Z9S3"/>
<feature type="compositionally biased region" description="Low complexity" evidence="1">
    <location>
        <begin position="760"/>
        <end position="792"/>
    </location>
</feature>
<protein>
    <submittedName>
        <fullName evidence="2">Uncharacterized protein</fullName>
    </submittedName>
</protein>
<dbReference type="EMBL" id="GL433839">
    <property type="protein sequence ID" value="EFN57821.1"/>
    <property type="molecule type" value="Genomic_DNA"/>
</dbReference>